<dbReference type="EMBL" id="DVOO01000013">
    <property type="protein sequence ID" value="HIV25080.1"/>
    <property type="molecule type" value="Genomic_DNA"/>
</dbReference>
<dbReference type="CDD" id="cd06347">
    <property type="entry name" value="PBP1_ABC_LivK_ligand_binding-like"/>
    <property type="match status" value="1"/>
</dbReference>
<dbReference type="AlphaFoldDB" id="A0A9D1P235"/>
<keyword evidence="2" id="KW-0813">Transport</keyword>
<evidence type="ECO:0000256" key="3">
    <source>
        <dbReference type="ARBA" id="ARBA00022729"/>
    </source>
</evidence>
<dbReference type="InterPro" id="IPR028082">
    <property type="entry name" value="Peripla_BP_I"/>
</dbReference>
<accession>A0A9D1P235</accession>
<feature type="domain" description="Leucine-binding protein" evidence="7">
    <location>
        <begin position="52"/>
        <end position="389"/>
    </location>
</feature>
<evidence type="ECO:0000259" key="7">
    <source>
        <dbReference type="Pfam" id="PF13458"/>
    </source>
</evidence>
<dbReference type="Gene3D" id="3.40.50.2300">
    <property type="match status" value="2"/>
</dbReference>
<evidence type="ECO:0000256" key="6">
    <source>
        <dbReference type="SAM" id="SignalP"/>
    </source>
</evidence>
<protein>
    <submittedName>
        <fullName evidence="8">ABC transporter substrate-binding protein</fullName>
    </submittedName>
</protein>
<keyword evidence="3 6" id="KW-0732">Signal</keyword>
<dbReference type="Proteomes" id="UP000824169">
    <property type="component" value="Unassembled WGS sequence"/>
</dbReference>
<dbReference type="InterPro" id="IPR028081">
    <property type="entry name" value="Leu-bd"/>
</dbReference>
<feature type="chain" id="PRO_5038359423" evidence="6">
    <location>
        <begin position="22"/>
        <end position="403"/>
    </location>
</feature>
<keyword evidence="4" id="KW-0029">Amino-acid transport</keyword>
<evidence type="ECO:0000256" key="5">
    <source>
        <dbReference type="SAM" id="MobiDB-lite"/>
    </source>
</evidence>
<comment type="caution">
    <text evidence="8">The sequence shown here is derived from an EMBL/GenBank/DDBJ whole genome shotgun (WGS) entry which is preliminary data.</text>
</comment>
<evidence type="ECO:0000256" key="4">
    <source>
        <dbReference type="ARBA" id="ARBA00022970"/>
    </source>
</evidence>
<organism evidence="8 9">
    <name type="scientific">Candidatus Scatomonas pullistercoris</name>
    <dbReference type="NCBI Taxonomy" id="2840920"/>
    <lineage>
        <taxon>Bacteria</taxon>
        <taxon>Bacillati</taxon>
        <taxon>Bacillota</taxon>
        <taxon>Clostridia</taxon>
        <taxon>Lachnospirales</taxon>
        <taxon>Lachnospiraceae</taxon>
        <taxon>Lachnospiraceae incertae sedis</taxon>
        <taxon>Candidatus Scatomonas</taxon>
    </lineage>
</organism>
<dbReference type="PANTHER" id="PTHR30483:SF6">
    <property type="entry name" value="PERIPLASMIC BINDING PROTEIN OF ABC TRANSPORTER FOR NATURAL AMINO ACIDS"/>
    <property type="match status" value="1"/>
</dbReference>
<dbReference type="InterPro" id="IPR000709">
    <property type="entry name" value="Leu_Ile_Val-bd"/>
</dbReference>
<feature type="compositionally biased region" description="Low complexity" evidence="5">
    <location>
        <begin position="27"/>
        <end position="45"/>
    </location>
</feature>
<evidence type="ECO:0000313" key="9">
    <source>
        <dbReference type="Proteomes" id="UP000824169"/>
    </source>
</evidence>
<reference evidence="8" key="1">
    <citation type="submission" date="2020-10" db="EMBL/GenBank/DDBJ databases">
        <authorList>
            <person name="Gilroy R."/>
        </authorList>
    </citation>
    <scope>NUCLEOTIDE SEQUENCE</scope>
    <source>
        <strain evidence="8">CHK188-20938</strain>
    </source>
</reference>
<feature type="signal peptide" evidence="6">
    <location>
        <begin position="1"/>
        <end position="21"/>
    </location>
</feature>
<gene>
    <name evidence="8" type="ORF">IAB71_04720</name>
</gene>
<dbReference type="PROSITE" id="PS51257">
    <property type="entry name" value="PROKAR_LIPOPROTEIN"/>
    <property type="match status" value="1"/>
</dbReference>
<comment type="similarity">
    <text evidence="1">Belongs to the leucine-binding protein family.</text>
</comment>
<dbReference type="Pfam" id="PF13458">
    <property type="entry name" value="Peripla_BP_6"/>
    <property type="match status" value="1"/>
</dbReference>
<name>A0A9D1P235_9FIRM</name>
<dbReference type="PRINTS" id="PR00337">
    <property type="entry name" value="LEUILEVALBP"/>
</dbReference>
<proteinExistence type="inferred from homology"/>
<evidence type="ECO:0000313" key="8">
    <source>
        <dbReference type="EMBL" id="HIV25080.1"/>
    </source>
</evidence>
<reference evidence="8" key="2">
    <citation type="journal article" date="2021" name="PeerJ">
        <title>Extensive microbial diversity within the chicken gut microbiome revealed by metagenomics and culture.</title>
        <authorList>
            <person name="Gilroy R."/>
            <person name="Ravi A."/>
            <person name="Getino M."/>
            <person name="Pursley I."/>
            <person name="Horton D.L."/>
            <person name="Alikhan N.F."/>
            <person name="Baker D."/>
            <person name="Gharbi K."/>
            <person name="Hall N."/>
            <person name="Watson M."/>
            <person name="Adriaenssens E.M."/>
            <person name="Foster-Nyarko E."/>
            <person name="Jarju S."/>
            <person name="Secka A."/>
            <person name="Antonio M."/>
            <person name="Oren A."/>
            <person name="Chaudhuri R.R."/>
            <person name="La Ragione R."/>
            <person name="Hildebrand F."/>
            <person name="Pallen M.J."/>
        </authorList>
    </citation>
    <scope>NUCLEOTIDE SEQUENCE</scope>
    <source>
        <strain evidence="8">CHK188-20938</strain>
    </source>
</reference>
<feature type="region of interest" description="Disordered" evidence="5">
    <location>
        <begin position="27"/>
        <end position="51"/>
    </location>
</feature>
<evidence type="ECO:0000256" key="1">
    <source>
        <dbReference type="ARBA" id="ARBA00010062"/>
    </source>
</evidence>
<sequence length="403" mass="41944">MKMKKILGLSLAAAMALSLGACGDSASSSNSASGSGNTGTSADSGETAEGGTLKIGGIGPLTGDNAAYGLAVQRGAQIAVDEINAEGGINGMTVEFSMEDDVSDAETSVNAYNSLKDWGMQMLLGTVTSAPCIAVVAETADDNMFQLTPSGTAVECLGDAGNAFRVCFSDPSQGTASADYISENSLGENIGIIYNSSDPYSTGIYENFVSEATSLGMSIVAEEAFTDDSKSDFSVQLQKCQDAGADLLFLPIYYQEASLILQQASNMGFAPSFFGVDGMDGVLTVENFDTSLAEGVMLLTPFAANSEDENVQAFVSAYQEQYGETPIQFAADAYDGIYAIKLAAEQAGITADMSASDICDAMKTAMTEIELVGVTGTIRWTEDGEPDKEPMAVVIENGEYVTM</sequence>
<dbReference type="PANTHER" id="PTHR30483">
    <property type="entry name" value="LEUCINE-SPECIFIC-BINDING PROTEIN"/>
    <property type="match status" value="1"/>
</dbReference>
<dbReference type="SUPFAM" id="SSF53822">
    <property type="entry name" value="Periplasmic binding protein-like I"/>
    <property type="match status" value="1"/>
</dbReference>
<dbReference type="GO" id="GO:0006865">
    <property type="term" value="P:amino acid transport"/>
    <property type="evidence" value="ECO:0007669"/>
    <property type="project" value="UniProtKB-KW"/>
</dbReference>
<dbReference type="InterPro" id="IPR051010">
    <property type="entry name" value="BCAA_transport"/>
</dbReference>
<evidence type="ECO:0000256" key="2">
    <source>
        <dbReference type="ARBA" id="ARBA00022448"/>
    </source>
</evidence>